<feature type="transmembrane region" description="Helical" evidence="2">
    <location>
        <begin position="516"/>
        <end position="543"/>
    </location>
</feature>
<gene>
    <name evidence="3" type="ORF">OHK93_000370</name>
</gene>
<dbReference type="EMBL" id="JAPUFD010000001">
    <property type="protein sequence ID" value="MDI1485233.1"/>
    <property type="molecule type" value="Genomic_DNA"/>
</dbReference>
<keyword evidence="2" id="KW-0812">Transmembrane</keyword>
<protein>
    <submittedName>
        <fullName evidence="3">Uncharacterized protein</fullName>
    </submittedName>
</protein>
<reference evidence="3" key="1">
    <citation type="journal article" date="2023" name="Genome Biol. Evol.">
        <title>First Whole Genome Sequence and Flow Cytometry Genome Size Data for the Lichen-Forming Fungus Ramalina farinacea (Ascomycota).</title>
        <authorList>
            <person name="Llewellyn T."/>
            <person name="Mian S."/>
            <person name="Hill R."/>
            <person name="Leitch I.J."/>
            <person name="Gaya E."/>
        </authorList>
    </citation>
    <scope>NUCLEOTIDE SEQUENCE</scope>
    <source>
        <strain evidence="3">LIQ254RAFAR</strain>
    </source>
</reference>
<proteinExistence type="predicted"/>
<dbReference type="AlphaFoldDB" id="A0AA43QER7"/>
<keyword evidence="2" id="KW-0472">Membrane</keyword>
<feature type="transmembrane region" description="Helical" evidence="2">
    <location>
        <begin position="432"/>
        <end position="458"/>
    </location>
</feature>
<evidence type="ECO:0000313" key="3">
    <source>
        <dbReference type="EMBL" id="MDI1485233.1"/>
    </source>
</evidence>
<keyword evidence="2" id="KW-1133">Transmembrane helix</keyword>
<name>A0AA43QER7_9LECA</name>
<evidence type="ECO:0000256" key="2">
    <source>
        <dbReference type="SAM" id="Phobius"/>
    </source>
</evidence>
<evidence type="ECO:0000256" key="1">
    <source>
        <dbReference type="SAM" id="MobiDB-lite"/>
    </source>
</evidence>
<feature type="region of interest" description="Disordered" evidence="1">
    <location>
        <begin position="357"/>
        <end position="381"/>
    </location>
</feature>
<evidence type="ECO:0000313" key="4">
    <source>
        <dbReference type="Proteomes" id="UP001161017"/>
    </source>
</evidence>
<accession>A0AA43QER7</accession>
<feature type="transmembrane region" description="Helical" evidence="2">
    <location>
        <begin position="577"/>
        <end position="601"/>
    </location>
</feature>
<feature type="transmembrane region" description="Helical" evidence="2">
    <location>
        <begin position="268"/>
        <end position="287"/>
    </location>
</feature>
<organism evidence="3 4">
    <name type="scientific">Ramalina farinacea</name>
    <dbReference type="NCBI Taxonomy" id="258253"/>
    <lineage>
        <taxon>Eukaryota</taxon>
        <taxon>Fungi</taxon>
        <taxon>Dikarya</taxon>
        <taxon>Ascomycota</taxon>
        <taxon>Pezizomycotina</taxon>
        <taxon>Lecanoromycetes</taxon>
        <taxon>OSLEUM clade</taxon>
        <taxon>Lecanoromycetidae</taxon>
        <taxon>Lecanorales</taxon>
        <taxon>Lecanorineae</taxon>
        <taxon>Ramalinaceae</taxon>
        <taxon>Ramalina</taxon>
    </lineage>
</organism>
<dbReference type="Proteomes" id="UP001161017">
    <property type="component" value="Unassembled WGS sequence"/>
</dbReference>
<comment type="caution">
    <text evidence="3">The sequence shown here is derived from an EMBL/GenBank/DDBJ whole genome shotgun (WGS) entry which is preliminary data.</text>
</comment>
<feature type="transmembrane region" description="Helical" evidence="2">
    <location>
        <begin position="470"/>
        <end position="491"/>
    </location>
</feature>
<feature type="transmembrane region" description="Helical" evidence="2">
    <location>
        <begin position="314"/>
        <end position="334"/>
    </location>
</feature>
<keyword evidence="4" id="KW-1185">Reference proteome</keyword>
<sequence length="671" mass="76111">MRAYDPARAFAIQVSDRSTQKLAMTSTVRCGNQFDFDCLHRFTHDNSTPSEYITRPYGNQNVLALTFRGCVSAVGRASSYYDHQDVYERVILWRVPLLALWATTTLPPFGLHTQIFTLVHLIADPIDTVWSLLYRLDLAKRTVRWARDKDGTPLSFIFPTESTPAVATNAAGPGNVQNDPANGTQETEREHLINEMLRKKKKVLLKYFHDVPAVIVTAYDEWGHGEQAIMAMHYYFNATRWTGSQRSMMRKTCARVAFYIASDRVSRFLPSIAAGLVFVIQITAGFWKTLSATSDTYDKSNPVSAGLNRAPHNIAFGALFFWLPFVVLMTALIGGSQTSHMIPRVLEDFREELARLPRPSTSTPEAAEPEAAEDSTQFGVRSDARGTLERDTFPNLSSEMGDRWTCGGLPVWQPEKFKDFSKTAQGKSHRSFAWLAITLSFAILAIPTGCAIAVSWLTPTEGFGCRAMTQISFLIMWVFNAITDWLFFLCVHTNSPSPPGTGEGEQKRPSSRYSNIYLVTFARDFVFMGATIGTLTSTAIGIFNKCECWCKWPTSSGYISFLQDDFIFQLIKHRLELHFPIIIGCALSSQILIFVGIWIYFYEGHRVLKQRDMDSILFQRSHWNKLRSILKRSLWDKVYTFFRKTRRVNTMDILSTDRLTSSYEMVDQASK</sequence>